<gene>
    <name evidence="2" type="ordered locus">PFL_0159</name>
</gene>
<dbReference type="Proteomes" id="UP000008540">
    <property type="component" value="Chromosome"/>
</dbReference>
<dbReference type="AlphaFoldDB" id="Q4KKC7"/>
<dbReference type="EMBL" id="CP000076">
    <property type="protein sequence ID" value="AAY95571.1"/>
    <property type="molecule type" value="Genomic_DNA"/>
</dbReference>
<feature type="region of interest" description="Disordered" evidence="1">
    <location>
        <begin position="46"/>
        <end position="109"/>
    </location>
</feature>
<evidence type="ECO:0000256" key="1">
    <source>
        <dbReference type="SAM" id="MobiDB-lite"/>
    </source>
</evidence>
<evidence type="ECO:0000313" key="2">
    <source>
        <dbReference type="EMBL" id="AAY95571.1"/>
    </source>
</evidence>
<feature type="compositionally biased region" description="Basic and acidic residues" evidence="1">
    <location>
        <begin position="62"/>
        <end position="71"/>
    </location>
</feature>
<organism evidence="2 3">
    <name type="scientific">Pseudomonas fluorescens (strain ATCC BAA-477 / NRRL B-23932 / Pf-5)</name>
    <dbReference type="NCBI Taxonomy" id="220664"/>
    <lineage>
        <taxon>Bacteria</taxon>
        <taxon>Pseudomonadati</taxon>
        <taxon>Pseudomonadota</taxon>
        <taxon>Gammaproteobacteria</taxon>
        <taxon>Pseudomonadales</taxon>
        <taxon>Pseudomonadaceae</taxon>
        <taxon>Pseudomonas</taxon>
    </lineage>
</organism>
<protein>
    <submittedName>
        <fullName evidence="2">Uncharacterized protein</fullName>
    </submittedName>
</protein>
<accession>Q4KKC7</accession>
<reference evidence="2 3" key="1">
    <citation type="journal article" date="2005" name="Nat. Biotechnol.">
        <title>Complete genome sequence of the plant commensal Pseudomonas fluorescens Pf-5.</title>
        <authorList>
            <person name="Paulsen I.T."/>
            <person name="Press C.M."/>
            <person name="Ravel J."/>
            <person name="Kobayashi D.Y."/>
            <person name="Myers G.S."/>
            <person name="Mavrodi D.V."/>
            <person name="DeBoy R.T."/>
            <person name="Seshadri R."/>
            <person name="Ren Q."/>
            <person name="Madupu R."/>
            <person name="Dodson R.J."/>
            <person name="Durkin A.S."/>
            <person name="Brinkac L.M."/>
            <person name="Daugherty S.C."/>
            <person name="Sullivan S.A."/>
            <person name="Rosovitz M.J."/>
            <person name="Gwinn M.L."/>
            <person name="Zhou L."/>
            <person name="Schneider D.J."/>
            <person name="Cartinhour S.W."/>
            <person name="Nelson W.C."/>
            <person name="Weidman J."/>
            <person name="Watkins K."/>
            <person name="Tran K."/>
            <person name="Khouri H."/>
            <person name="Pierson E.A."/>
            <person name="Pierson L.S.III."/>
            <person name="Thomashow L.S."/>
            <person name="Loper J.E."/>
        </authorList>
    </citation>
    <scope>NUCLEOTIDE SEQUENCE [LARGE SCALE GENOMIC DNA]</scope>
    <source>
        <strain evidence="3">ATCC BAA-477 / NRRL B-23932 / Pf-5</strain>
    </source>
</reference>
<feature type="region of interest" description="Disordered" evidence="1">
    <location>
        <begin position="181"/>
        <end position="205"/>
    </location>
</feature>
<dbReference type="KEGG" id="pfl:PFL_0159"/>
<name>Q4KKC7_PSEF5</name>
<evidence type="ECO:0000313" key="3">
    <source>
        <dbReference type="Proteomes" id="UP000008540"/>
    </source>
</evidence>
<feature type="compositionally biased region" description="Basic and acidic residues" evidence="1">
    <location>
        <begin position="83"/>
        <end position="94"/>
    </location>
</feature>
<dbReference type="HOGENOM" id="CLU_1022576_0_0_6"/>
<dbReference type="STRING" id="220664.PFL_0159"/>
<feature type="region of interest" description="Disordered" evidence="1">
    <location>
        <begin position="125"/>
        <end position="162"/>
    </location>
</feature>
<sequence length="272" mass="29043">MQRAFQPIKACDGHGDSNNEKPLCSGLLVRALRPGAAVCHLLLRHHAGPSDRQGPGVPRQRQRVDRGDGHRCGGLGLLSGPENQEKTARTEQDPGGHLGHQGGLAPGRNRIRPLLLGQLLATGADLRRSHGRTHRHPAGKEPGGPEEAVHAAGQASRGRSPLAEQCPGAVGCRHRHGAGALPAGFLRPTGRIPGQQRGDRPGFRGPGVHLERSAQELRSSARCLGNRILLKAPSPGPVTAAAAGLRQPLPWPSPRAPRFFTFKDWARPSRQW</sequence>
<feature type="compositionally biased region" description="Gly residues" evidence="1">
    <location>
        <begin position="96"/>
        <end position="105"/>
    </location>
</feature>
<proteinExistence type="predicted"/>